<gene>
    <name evidence="1" type="ORF">X975_20907</name>
</gene>
<feature type="non-terminal residue" evidence="1">
    <location>
        <position position="59"/>
    </location>
</feature>
<name>A0A087U4R1_STEMI</name>
<keyword evidence="2" id="KW-1185">Reference proteome</keyword>
<evidence type="ECO:0000313" key="1">
    <source>
        <dbReference type="EMBL" id="KFM72350.1"/>
    </source>
</evidence>
<dbReference type="AlphaFoldDB" id="A0A087U4R1"/>
<accession>A0A087U4R1</accession>
<evidence type="ECO:0000313" key="2">
    <source>
        <dbReference type="Proteomes" id="UP000054359"/>
    </source>
</evidence>
<dbReference type="EMBL" id="KK118154">
    <property type="protein sequence ID" value="KFM72350.1"/>
    <property type="molecule type" value="Genomic_DNA"/>
</dbReference>
<proteinExistence type="predicted"/>
<reference evidence="1 2" key="1">
    <citation type="submission" date="2013-11" db="EMBL/GenBank/DDBJ databases">
        <title>Genome sequencing of Stegodyphus mimosarum.</title>
        <authorList>
            <person name="Bechsgaard J."/>
        </authorList>
    </citation>
    <scope>NUCLEOTIDE SEQUENCE [LARGE SCALE GENOMIC DNA]</scope>
</reference>
<sequence>MDSSSTQNIYVYVYHNKLQGVAISGNLCLDTRLRYNSIAFVYGFLSTGLCSSFACEYVH</sequence>
<protein>
    <submittedName>
        <fullName evidence="1">Uncharacterized protein</fullName>
    </submittedName>
</protein>
<dbReference type="Proteomes" id="UP000054359">
    <property type="component" value="Unassembled WGS sequence"/>
</dbReference>
<organism evidence="1 2">
    <name type="scientific">Stegodyphus mimosarum</name>
    <name type="common">African social velvet spider</name>
    <dbReference type="NCBI Taxonomy" id="407821"/>
    <lineage>
        <taxon>Eukaryota</taxon>
        <taxon>Metazoa</taxon>
        <taxon>Ecdysozoa</taxon>
        <taxon>Arthropoda</taxon>
        <taxon>Chelicerata</taxon>
        <taxon>Arachnida</taxon>
        <taxon>Araneae</taxon>
        <taxon>Araneomorphae</taxon>
        <taxon>Entelegynae</taxon>
        <taxon>Eresoidea</taxon>
        <taxon>Eresidae</taxon>
        <taxon>Stegodyphus</taxon>
    </lineage>
</organism>